<dbReference type="AlphaFoldDB" id="A0A6N2SZ05"/>
<feature type="transmembrane region" description="Helical" evidence="1">
    <location>
        <begin position="37"/>
        <end position="58"/>
    </location>
</feature>
<gene>
    <name evidence="2" type="ORF">AULFYP135_01189</name>
</gene>
<sequence>MEQYVPILLDVLVVVVIISMVKASARRGFVRTVIQFAGYLVSLGISSVVSRMAAIFVYDSFVRDGIVDFLSRNIQNVTDQEMVMEELIAALESLPAILQSALSQAGVDLTSALYGLTGDSVGKIAAAVADTVVGPAAIGLLRTIFFILAFSTCMLFVKSFARLFRGLYRVPLLGPANALLGGLVGGLEAVLVLYVAAVLVSLLQTLTGDTLPLLTQEAVARTYLFRLFFDLNGIIGILGVQ</sequence>
<keyword evidence="1" id="KW-0472">Membrane</keyword>
<accession>A0A6N2SZ05</accession>
<feature type="transmembrane region" description="Helical" evidence="1">
    <location>
        <begin position="178"/>
        <end position="203"/>
    </location>
</feature>
<dbReference type="EMBL" id="CACRSL010000003">
    <property type="protein sequence ID" value="VYS98787.1"/>
    <property type="molecule type" value="Genomic_DNA"/>
</dbReference>
<keyword evidence="1" id="KW-1133">Transmembrane helix</keyword>
<protein>
    <submittedName>
        <fullName evidence="2">Colicin V production protein</fullName>
    </submittedName>
</protein>
<keyword evidence="1" id="KW-0812">Transmembrane</keyword>
<evidence type="ECO:0000313" key="2">
    <source>
        <dbReference type="EMBL" id="VYS98787.1"/>
    </source>
</evidence>
<name>A0A6N2SZ05_9FIRM</name>
<feature type="transmembrane region" description="Helical" evidence="1">
    <location>
        <begin position="223"/>
        <end position="240"/>
    </location>
</feature>
<feature type="transmembrane region" description="Helical" evidence="1">
    <location>
        <begin position="136"/>
        <end position="157"/>
    </location>
</feature>
<feature type="transmembrane region" description="Helical" evidence="1">
    <location>
        <begin position="6"/>
        <end position="25"/>
    </location>
</feature>
<evidence type="ECO:0000256" key="1">
    <source>
        <dbReference type="SAM" id="Phobius"/>
    </source>
</evidence>
<proteinExistence type="predicted"/>
<organism evidence="2">
    <name type="scientific">uncultured Anaerotruncus sp</name>
    <dbReference type="NCBI Taxonomy" id="905011"/>
    <lineage>
        <taxon>Bacteria</taxon>
        <taxon>Bacillati</taxon>
        <taxon>Bacillota</taxon>
        <taxon>Clostridia</taxon>
        <taxon>Eubacteriales</taxon>
        <taxon>Oscillospiraceae</taxon>
        <taxon>Anaerotruncus</taxon>
        <taxon>environmental samples</taxon>
    </lineage>
</organism>
<reference evidence="2" key="1">
    <citation type="submission" date="2019-11" db="EMBL/GenBank/DDBJ databases">
        <authorList>
            <person name="Feng L."/>
        </authorList>
    </citation>
    <scope>NUCLEOTIDE SEQUENCE</scope>
    <source>
        <strain evidence="2">AundefinedLFYP135</strain>
    </source>
</reference>